<evidence type="ECO:0000313" key="4">
    <source>
        <dbReference type="EMBL" id="GIX64932.1"/>
    </source>
</evidence>
<name>A0AAV4LZ85_BABCB</name>
<dbReference type="EMBL" id="BPLF01000004">
    <property type="protein sequence ID" value="GIX64932.1"/>
    <property type="molecule type" value="Genomic_DNA"/>
</dbReference>
<dbReference type="InterPro" id="IPR012340">
    <property type="entry name" value="NA-bd_OB-fold"/>
</dbReference>
<dbReference type="GO" id="GO:0006281">
    <property type="term" value="P:DNA repair"/>
    <property type="evidence" value="ECO:0007669"/>
    <property type="project" value="InterPro"/>
</dbReference>
<dbReference type="AlphaFoldDB" id="A0AAV4LZ85"/>
<dbReference type="RefSeq" id="XP_067717001.1">
    <property type="nucleotide sequence ID" value="XM_067860900.1"/>
</dbReference>
<comment type="similarity">
    <text evidence="2">Belongs to the replication factor A protein 3 family.</text>
</comment>
<sequence>MGENLLEVDSRSQIPRLCNLEMLSKRVGTKVRVVGRIISMNGDNLVMQTPDGAKVMCVVGQNAGLKTMQVVEIYAVVLSGANRSEHNLYLQQYGQIYRWDDMTNMGHLDSAIKLMDHPRIAKHIRFPADNCANY</sequence>
<dbReference type="Gene3D" id="2.40.50.140">
    <property type="entry name" value="Nucleic acid-binding proteins"/>
    <property type="match status" value="1"/>
</dbReference>
<dbReference type="GeneID" id="94196413"/>
<comment type="caution">
    <text evidence="4">The sequence shown here is derived from an EMBL/GenBank/DDBJ whole genome shotgun (WGS) entry which is preliminary data.</text>
</comment>
<dbReference type="InterPro" id="IPR013970">
    <property type="entry name" value="Rfa2"/>
</dbReference>
<gene>
    <name evidence="4" type="ORF">BcabD6B2_43670</name>
</gene>
<proteinExistence type="inferred from homology"/>
<evidence type="ECO:0000256" key="1">
    <source>
        <dbReference type="ARBA" id="ARBA00004123"/>
    </source>
</evidence>
<evidence type="ECO:0000256" key="2">
    <source>
        <dbReference type="ARBA" id="ARBA00009761"/>
    </source>
</evidence>
<dbReference type="GO" id="GO:0006260">
    <property type="term" value="P:DNA replication"/>
    <property type="evidence" value="ECO:0007669"/>
    <property type="project" value="InterPro"/>
</dbReference>
<evidence type="ECO:0000256" key="3">
    <source>
        <dbReference type="ARBA" id="ARBA00023242"/>
    </source>
</evidence>
<keyword evidence="3" id="KW-0539">Nucleus</keyword>
<keyword evidence="5" id="KW-1185">Reference proteome</keyword>
<organism evidence="4 5">
    <name type="scientific">Babesia caballi</name>
    <dbReference type="NCBI Taxonomy" id="5871"/>
    <lineage>
        <taxon>Eukaryota</taxon>
        <taxon>Sar</taxon>
        <taxon>Alveolata</taxon>
        <taxon>Apicomplexa</taxon>
        <taxon>Aconoidasida</taxon>
        <taxon>Piroplasmida</taxon>
        <taxon>Babesiidae</taxon>
        <taxon>Babesia</taxon>
    </lineage>
</organism>
<evidence type="ECO:0000313" key="5">
    <source>
        <dbReference type="Proteomes" id="UP001497744"/>
    </source>
</evidence>
<protein>
    <submittedName>
        <fullName evidence="4">Replication factor A protein 3, putative</fullName>
    </submittedName>
</protein>
<dbReference type="GO" id="GO:0003677">
    <property type="term" value="F:DNA binding"/>
    <property type="evidence" value="ECO:0007669"/>
    <property type="project" value="InterPro"/>
</dbReference>
<reference evidence="4 5" key="1">
    <citation type="submission" date="2021-06" db="EMBL/GenBank/DDBJ databases">
        <title>Genome sequence of Babesia caballi.</title>
        <authorList>
            <person name="Yamagishi J."/>
            <person name="Kidaka T."/>
            <person name="Ochi A."/>
        </authorList>
    </citation>
    <scope>NUCLEOTIDE SEQUENCE [LARGE SCALE GENOMIC DNA]</scope>
    <source>
        <strain evidence="4">USDA-D6B2</strain>
    </source>
</reference>
<dbReference type="GO" id="GO:0031981">
    <property type="term" value="C:nuclear lumen"/>
    <property type="evidence" value="ECO:0007669"/>
    <property type="project" value="UniProtKB-ARBA"/>
</dbReference>
<dbReference type="Proteomes" id="UP001497744">
    <property type="component" value="Unassembled WGS sequence"/>
</dbReference>
<accession>A0AAV4LZ85</accession>
<comment type="subcellular location">
    <subcellularLocation>
        <location evidence="1">Nucleus</location>
    </subcellularLocation>
</comment>
<dbReference type="GO" id="GO:0006310">
    <property type="term" value="P:DNA recombination"/>
    <property type="evidence" value="ECO:0007669"/>
    <property type="project" value="InterPro"/>
</dbReference>
<dbReference type="Pfam" id="PF08661">
    <property type="entry name" value="Rep_fac-A_3"/>
    <property type="match status" value="1"/>
</dbReference>